<proteinExistence type="inferred from homology"/>
<name>A0A922NWS6_9STRE</name>
<dbReference type="GO" id="GO:0016887">
    <property type="term" value="F:ATP hydrolysis activity"/>
    <property type="evidence" value="ECO:0007669"/>
    <property type="project" value="InterPro"/>
</dbReference>
<dbReference type="PANTHER" id="PTHR24220">
    <property type="entry name" value="IMPORT ATP-BINDING PROTEIN"/>
    <property type="match status" value="1"/>
</dbReference>
<evidence type="ECO:0000256" key="4">
    <source>
        <dbReference type="ARBA" id="ARBA00022475"/>
    </source>
</evidence>
<evidence type="ECO:0000256" key="11">
    <source>
        <dbReference type="ARBA" id="ARBA00024721"/>
    </source>
</evidence>
<dbReference type="CDD" id="cd03255">
    <property type="entry name" value="ABC_MJ0796_LolCDE_FtsE"/>
    <property type="match status" value="1"/>
</dbReference>
<keyword evidence="8" id="KW-0472">Membrane</keyword>
<comment type="subunit">
    <text evidence="2">The complex is composed of two ATP-binding proteins (HrtA), two transmembrane proteins (HrtB) and a solute-binding protein.</text>
</comment>
<dbReference type="SUPFAM" id="SSF52540">
    <property type="entry name" value="P-loop containing nucleoside triphosphate hydrolases"/>
    <property type="match status" value="1"/>
</dbReference>
<dbReference type="SMART" id="SM00382">
    <property type="entry name" value="AAA"/>
    <property type="match status" value="1"/>
</dbReference>
<dbReference type="InterPro" id="IPR027417">
    <property type="entry name" value="P-loop_NTPase"/>
</dbReference>
<protein>
    <recommendedName>
        <fullName evidence="10">Putative hemin import ATP-binding protein HrtA</fullName>
    </recommendedName>
</protein>
<evidence type="ECO:0000256" key="5">
    <source>
        <dbReference type="ARBA" id="ARBA00022741"/>
    </source>
</evidence>
<dbReference type="FunFam" id="3.40.50.300:FF:000032">
    <property type="entry name" value="Export ABC transporter ATP-binding protein"/>
    <property type="match status" value="1"/>
</dbReference>
<dbReference type="EMBL" id="AWEX01000007">
    <property type="protein sequence ID" value="KED05226.1"/>
    <property type="molecule type" value="Genomic_DNA"/>
</dbReference>
<dbReference type="PROSITE" id="PS50893">
    <property type="entry name" value="ABC_TRANSPORTER_2"/>
    <property type="match status" value="1"/>
</dbReference>
<dbReference type="GO" id="GO:0006865">
    <property type="term" value="P:amino acid transport"/>
    <property type="evidence" value="ECO:0007669"/>
    <property type="project" value="UniProtKB-KW"/>
</dbReference>
<dbReference type="PROSITE" id="PS00211">
    <property type="entry name" value="ABC_TRANSPORTER_1"/>
    <property type="match status" value="1"/>
</dbReference>
<dbReference type="GO" id="GO:0022857">
    <property type="term" value="F:transmembrane transporter activity"/>
    <property type="evidence" value="ECO:0007669"/>
    <property type="project" value="UniProtKB-ARBA"/>
</dbReference>
<evidence type="ECO:0000256" key="1">
    <source>
        <dbReference type="ARBA" id="ARBA00004202"/>
    </source>
</evidence>
<evidence type="ECO:0000256" key="9">
    <source>
        <dbReference type="ARBA" id="ARBA00024359"/>
    </source>
</evidence>
<evidence type="ECO:0000313" key="13">
    <source>
        <dbReference type="EMBL" id="KED05226.1"/>
    </source>
</evidence>
<accession>A0A922NWS6</accession>
<dbReference type="Pfam" id="PF00005">
    <property type="entry name" value="ABC_tran"/>
    <property type="match status" value="1"/>
</dbReference>
<feature type="domain" description="ABC transporter" evidence="12">
    <location>
        <begin position="4"/>
        <end position="233"/>
    </location>
</feature>
<evidence type="ECO:0000256" key="6">
    <source>
        <dbReference type="ARBA" id="ARBA00022840"/>
    </source>
</evidence>
<dbReference type="GO" id="GO:0005524">
    <property type="term" value="F:ATP binding"/>
    <property type="evidence" value="ECO:0007669"/>
    <property type="project" value="UniProtKB-KW"/>
</dbReference>
<evidence type="ECO:0000256" key="3">
    <source>
        <dbReference type="ARBA" id="ARBA00022448"/>
    </source>
</evidence>
<keyword evidence="3" id="KW-0813">Transport</keyword>
<organism evidence="13 14">
    <name type="scientific">Streptococcus equi subsp. ruminatorum CECT 5772</name>
    <dbReference type="NCBI Taxonomy" id="1051981"/>
    <lineage>
        <taxon>Bacteria</taxon>
        <taxon>Bacillati</taxon>
        <taxon>Bacillota</taxon>
        <taxon>Bacilli</taxon>
        <taxon>Lactobacillales</taxon>
        <taxon>Streptococcaceae</taxon>
        <taxon>Streptococcus</taxon>
    </lineage>
</organism>
<dbReference type="InterPro" id="IPR017871">
    <property type="entry name" value="ABC_transporter-like_CS"/>
</dbReference>
<evidence type="ECO:0000259" key="12">
    <source>
        <dbReference type="PROSITE" id="PS50893"/>
    </source>
</evidence>
<dbReference type="PANTHER" id="PTHR24220:SF666">
    <property type="entry name" value="HEMIN IMPORT ATP-BINDING PROTEIN HRTA-RELATED"/>
    <property type="match status" value="1"/>
</dbReference>
<evidence type="ECO:0000313" key="14">
    <source>
        <dbReference type="Proteomes" id="UP000028704"/>
    </source>
</evidence>
<sequence length="233" mass="26014">MTVLAFKQVTKSFKDGDQTIEALKKTDFSIEAGEFVALIGPSGSGKSTFLTIAGGLQTPSSGQFLVNGKDYTNLSEKERSRLRFKDIGFILQASNLIPFLTVKQQLELVDKLTKNKQKAKRQQLFEDLGITKLANKLPQDLSGGERQRVAIARALYHDPVIILADEPTASLDTEKAFEVVELLAKESKEKNKAIIMVTHDNRMIDYCDKVYRMQDGQLSQDSHHMASNTHPQN</sequence>
<dbReference type="Proteomes" id="UP000028704">
    <property type="component" value="Unassembled WGS sequence"/>
</dbReference>
<comment type="caution">
    <text evidence="13">The sequence shown here is derived from an EMBL/GenBank/DDBJ whole genome shotgun (WGS) entry which is preliminary data.</text>
</comment>
<dbReference type="InterPro" id="IPR003593">
    <property type="entry name" value="AAA+_ATPase"/>
</dbReference>
<evidence type="ECO:0000256" key="8">
    <source>
        <dbReference type="ARBA" id="ARBA00023136"/>
    </source>
</evidence>
<keyword evidence="5" id="KW-0547">Nucleotide-binding</keyword>
<reference evidence="13 14" key="1">
    <citation type="journal article" date="2014" name="Int. J. Syst. Evol. Microbiol.">
        <title>Phylogenomics and the dynamic genome evolution of the genus Streptococcus.</title>
        <authorList>
            <consortium name="The Broad Institute Genome Sequencing Platform"/>
            <person name="Richards V.P."/>
            <person name="Palmer S.R."/>
            <person name="Pavinski Bitar P.D."/>
            <person name="Qin X."/>
            <person name="Weinstock G.M."/>
            <person name="Highlander S.K."/>
            <person name="Town C.D."/>
            <person name="Burne R.A."/>
            <person name="Stanhope M.J."/>
        </authorList>
    </citation>
    <scope>NUCLEOTIDE SEQUENCE [LARGE SCALE GENOMIC DNA]</scope>
    <source>
        <strain evidence="13 14">CECT 5772</strain>
    </source>
</reference>
<evidence type="ECO:0000256" key="2">
    <source>
        <dbReference type="ARBA" id="ARBA00011131"/>
    </source>
</evidence>
<comment type="similarity">
    <text evidence="9">Belongs to the ABC transporter superfamily. HrtA family.</text>
</comment>
<comment type="function">
    <text evidence="11">Part of the ABC transporter complex hrt involved in hemin import. Responsible for energy coupling to the transport system.</text>
</comment>
<dbReference type="Gene3D" id="3.40.50.300">
    <property type="entry name" value="P-loop containing nucleotide triphosphate hydrolases"/>
    <property type="match status" value="1"/>
</dbReference>
<dbReference type="AlphaFoldDB" id="A0A922NWS6"/>
<dbReference type="GO" id="GO:0098796">
    <property type="term" value="C:membrane protein complex"/>
    <property type="evidence" value="ECO:0007669"/>
    <property type="project" value="UniProtKB-ARBA"/>
</dbReference>
<keyword evidence="7" id="KW-0029">Amino-acid transport</keyword>
<dbReference type="InterPro" id="IPR015854">
    <property type="entry name" value="ABC_transpr_LolD-like"/>
</dbReference>
<keyword evidence="4" id="KW-1003">Cell membrane</keyword>
<evidence type="ECO:0000256" key="10">
    <source>
        <dbReference type="ARBA" id="ARBA00024432"/>
    </source>
</evidence>
<dbReference type="GO" id="GO:0005886">
    <property type="term" value="C:plasma membrane"/>
    <property type="evidence" value="ECO:0007669"/>
    <property type="project" value="UniProtKB-SubCell"/>
</dbReference>
<evidence type="ECO:0000256" key="7">
    <source>
        <dbReference type="ARBA" id="ARBA00022970"/>
    </source>
</evidence>
<dbReference type="InterPro" id="IPR017911">
    <property type="entry name" value="MacB-like_ATP-bd"/>
</dbReference>
<comment type="subcellular location">
    <subcellularLocation>
        <location evidence="1">Cell membrane</location>
        <topology evidence="1">Peripheral membrane protein</topology>
    </subcellularLocation>
</comment>
<keyword evidence="6 13" id="KW-0067">ATP-binding</keyword>
<dbReference type="InterPro" id="IPR003439">
    <property type="entry name" value="ABC_transporter-like_ATP-bd"/>
</dbReference>
<gene>
    <name evidence="13" type="ORF">CECT5772_01116</name>
</gene>
<dbReference type="RefSeq" id="WP_037578665.1">
    <property type="nucleotide sequence ID" value="NZ_AWEX01000007.1"/>
</dbReference>